<dbReference type="OrthoDB" id="9884757at2759"/>
<dbReference type="AlphaFoldDB" id="A0A226MZH7"/>
<organism evidence="2 3">
    <name type="scientific">Callipepla squamata</name>
    <name type="common">Scaled quail</name>
    <dbReference type="NCBI Taxonomy" id="9009"/>
    <lineage>
        <taxon>Eukaryota</taxon>
        <taxon>Metazoa</taxon>
        <taxon>Chordata</taxon>
        <taxon>Craniata</taxon>
        <taxon>Vertebrata</taxon>
        <taxon>Euteleostomi</taxon>
        <taxon>Archelosauria</taxon>
        <taxon>Archosauria</taxon>
        <taxon>Dinosauria</taxon>
        <taxon>Saurischia</taxon>
        <taxon>Theropoda</taxon>
        <taxon>Coelurosauria</taxon>
        <taxon>Aves</taxon>
        <taxon>Neognathae</taxon>
        <taxon>Galloanserae</taxon>
        <taxon>Galliformes</taxon>
        <taxon>Odontophoridae</taxon>
        <taxon>Callipepla</taxon>
    </lineage>
</organism>
<protein>
    <recommendedName>
        <fullName evidence="4">Laminin N-terminal domain-containing protein</fullName>
    </recommendedName>
</protein>
<evidence type="ECO:0000313" key="3">
    <source>
        <dbReference type="Proteomes" id="UP000198323"/>
    </source>
</evidence>
<feature type="chain" id="PRO_5013121728" description="Laminin N-terminal domain-containing protein" evidence="1">
    <location>
        <begin position="20"/>
        <end position="66"/>
    </location>
</feature>
<keyword evidence="1" id="KW-0732">Signal</keyword>
<dbReference type="STRING" id="9009.A0A226MZH7"/>
<evidence type="ECO:0008006" key="4">
    <source>
        <dbReference type="Google" id="ProtNLM"/>
    </source>
</evidence>
<accession>A0A226MZH7</accession>
<evidence type="ECO:0000256" key="1">
    <source>
        <dbReference type="SAM" id="SignalP"/>
    </source>
</evidence>
<keyword evidence="3" id="KW-1185">Reference proteome</keyword>
<reference evidence="2 3" key="1">
    <citation type="submission" date="2016-07" db="EMBL/GenBank/DDBJ databases">
        <title>Disparate Historic Effective Population Sizes Predicted by Modern Levels of Genome Diversity for the Scaled Quail (Callipepla squamata) and the Northern Bobwhite (Colinus virginianus): Inferences from First and Second Generation Draft Genome Assemblies for Sympatric New World Quail.</title>
        <authorList>
            <person name="Oldeschulte D.L."/>
            <person name="Halley Y.A."/>
            <person name="Bhattarai E.K."/>
            <person name="Brashear W.A."/>
            <person name="Hill J."/>
            <person name="Metz R.P."/>
            <person name="Johnson C.D."/>
            <person name="Rollins D."/>
            <person name="Peterson M.J."/>
            <person name="Bickhart D.M."/>
            <person name="Decker J.E."/>
            <person name="Seabury C.M."/>
        </authorList>
    </citation>
    <scope>NUCLEOTIDE SEQUENCE [LARGE SCALE GENOMIC DNA]</scope>
    <source>
        <strain evidence="2 3">Texas</strain>
        <tissue evidence="2">Leg muscle</tissue>
    </source>
</reference>
<gene>
    <name evidence="2" type="ORF">ASZ78_001460</name>
</gene>
<comment type="caution">
    <text evidence="2">The sequence shown here is derived from an EMBL/GenBank/DDBJ whole genome shotgun (WGS) entry which is preliminary data.</text>
</comment>
<dbReference type="EMBL" id="MCFN01000315">
    <property type="protein sequence ID" value="OXB60671.1"/>
    <property type="molecule type" value="Genomic_DNA"/>
</dbReference>
<sequence length="66" mass="7500">MRAVLWDLLLLCLFARARSDCRGDCLRCDRHFYRDGFDLLILQPQPVRAAHAGEGLLESLPTSTIL</sequence>
<name>A0A226MZH7_CALSU</name>
<dbReference type="Proteomes" id="UP000198323">
    <property type="component" value="Unassembled WGS sequence"/>
</dbReference>
<feature type="signal peptide" evidence="1">
    <location>
        <begin position="1"/>
        <end position="19"/>
    </location>
</feature>
<proteinExistence type="predicted"/>
<evidence type="ECO:0000313" key="2">
    <source>
        <dbReference type="EMBL" id="OXB60671.1"/>
    </source>
</evidence>